<dbReference type="SUPFAM" id="SSF58038">
    <property type="entry name" value="SNARE fusion complex"/>
    <property type="match status" value="1"/>
</dbReference>
<comment type="caution">
    <text evidence="1">The sequence shown here is derived from an EMBL/GenBank/DDBJ whole genome shotgun (WGS) entry which is preliminary data.</text>
</comment>
<reference evidence="1" key="1">
    <citation type="journal article" date="2019" name="Sci. Rep.">
        <title>Draft genome of Tanacetum cinerariifolium, the natural source of mosquito coil.</title>
        <authorList>
            <person name="Yamashiro T."/>
            <person name="Shiraishi A."/>
            <person name="Satake H."/>
            <person name="Nakayama K."/>
        </authorList>
    </citation>
    <scope>NUCLEOTIDE SEQUENCE</scope>
</reference>
<organism evidence="1">
    <name type="scientific">Tanacetum cinerariifolium</name>
    <name type="common">Dalmatian daisy</name>
    <name type="synonym">Chrysanthemum cinerariifolium</name>
    <dbReference type="NCBI Taxonomy" id="118510"/>
    <lineage>
        <taxon>Eukaryota</taxon>
        <taxon>Viridiplantae</taxon>
        <taxon>Streptophyta</taxon>
        <taxon>Embryophyta</taxon>
        <taxon>Tracheophyta</taxon>
        <taxon>Spermatophyta</taxon>
        <taxon>Magnoliopsida</taxon>
        <taxon>eudicotyledons</taxon>
        <taxon>Gunneridae</taxon>
        <taxon>Pentapetalae</taxon>
        <taxon>asterids</taxon>
        <taxon>campanulids</taxon>
        <taxon>Asterales</taxon>
        <taxon>Asteraceae</taxon>
        <taxon>Asteroideae</taxon>
        <taxon>Anthemideae</taxon>
        <taxon>Anthemidinae</taxon>
        <taxon>Tanacetum</taxon>
    </lineage>
</organism>
<evidence type="ECO:0000313" key="1">
    <source>
        <dbReference type="EMBL" id="GEU74378.1"/>
    </source>
</evidence>
<sequence>MHHFLMYKQVNRKFQGLSWGRGRIYLHSTFPAPVPGGIGYENQQLMDNGHQMMDETDQAIERSKRVFHETVNVETKTAAALKAQVCNRTSLE</sequence>
<accession>A0A6L2MK74</accession>
<dbReference type="AlphaFoldDB" id="A0A6L2MK74"/>
<dbReference type="EMBL" id="BKCJ010006873">
    <property type="protein sequence ID" value="GEU74378.1"/>
    <property type="molecule type" value="Genomic_DNA"/>
</dbReference>
<gene>
    <name evidence="1" type="ORF">Tci_046356</name>
</gene>
<protein>
    <submittedName>
        <fullName evidence="1">Novel plant SNARE 11</fullName>
    </submittedName>
</protein>
<name>A0A6L2MK74_TANCI</name>
<proteinExistence type="predicted"/>